<gene>
    <name evidence="1" type="ORF">Pyn_26954</name>
</gene>
<sequence length="104" mass="11443">MSAYYTGSNNQKDATPMLYLREPLPSSYPEAPVLPGNMMMYMNSGSYSDALAGSSQQQNNCIDVVSSAGLQITIHSSRMFYRILVAPVLESRDSVHGGRVEMRC</sequence>
<name>A0A314UEJ7_PRUYE</name>
<protein>
    <submittedName>
        <fullName evidence="1">BEL1-like homeodomain protein 7</fullName>
    </submittedName>
</protein>
<keyword evidence="1" id="KW-0238">DNA-binding</keyword>
<reference evidence="1 2" key="1">
    <citation type="submission" date="2018-02" db="EMBL/GenBank/DDBJ databases">
        <title>Draft genome of wild Prunus yedoensis var. nudiflora.</title>
        <authorList>
            <person name="Baek S."/>
            <person name="Kim J.-H."/>
            <person name="Choi K."/>
            <person name="Kim G.-B."/>
            <person name="Cho A."/>
            <person name="Jang H."/>
            <person name="Shin C.-H."/>
            <person name="Yu H.-J."/>
            <person name="Mun J.-H."/>
        </authorList>
    </citation>
    <scope>NUCLEOTIDE SEQUENCE [LARGE SCALE GENOMIC DNA]</scope>
    <source>
        <strain evidence="2">cv. Jeju island</strain>
        <tissue evidence="1">Leaf</tissue>
    </source>
</reference>
<proteinExistence type="predicted"/>
<dbReference type="EMBL" id="PJQY01003639">
    <property type="protein sequence ID" value="PQM35740.1"/>
    <property type="molecule type" value="Genomic_DNA"/>
</dbReference>
<keyword evidence="1" id="KW-0371">Homeobox</keyword>
<dbReference type="Proteomes" id="UP000250321">
    <property type="component" value="Unassembled WGS sequence"/>
</dbReference>
<evidence type="ECO:0000313" key="2">
    <source>
        <dbReference type="Proteomes" id="UP000250321"/>
    </source>
</evidence>
<dbReference type="GO" id="GO:0003677">
    <property type="term" value="F:DNA binding"/>
    <property type="evidence" value="ECO:0007669"/>
    <property type="project" value="UniProtKB-KW"/>
</dbReference>
<accession>A0A314UEJ7</accession>
<evidence type="ECO:0000313" key="1">
    <source>
        <dbReference type="EMBL" id="PQM35740.1"/>
    </source>
</evidence>
<dbReference type="AlphaFoldDB" id="A0A314UEJ7"/>
<keyword evidence="2" id="KW-1185">Reference proteome</keyword>
<comment type="caution">
    <text evidence="1">The sequence shown here is derived from an EMBL/GenBank/DDBJ whole genome shotgun (WGS) entry which is preliminary data.</text>
</comment>
<organism evidence="1 2">
    <name type="scientific">Prunus yedoensis var. nudiflora</name>
    <dbReference type="NCBI Taxonomy" id="2094558"/>
    <lineage>
        <taxon>Eukaryota</taxon>
        <taxon>Viridiplantae</taxon>
        <taxon>Streptophyta</taxon>
        <taxon>Embryophyta</taxon>
        <taxon>Tracheophyta</taxon>
        <taxon>Spermatophyta</taxon>
        <taxon>Magnoliopsida</taxon>
        <taxon>eudicotyledons</taxon>
        <taxon>Gunneridae</taxon>
        <taxon>Pentapetalae</taxon>
        <taxon>rosids</taxon>
        <taxon>fabids</taxon>
        <taxon>Rosales</taxon>
        <taxon>Rosaceae</taxon>
        <taxon>Amygdaloideae</taxon>
        <taxon>Amygdaleae</taxon>
        <taxon>Prunus</taxon>
    </lineage>
</organism>